<keyword evidence="4 5" id="KW-0694">RNA-binding</keyword>
<dbReference type="FunFam" id="3.30.70.330:FF:000025">
    <property type="entry name" value="RNA-binding protein Musashi homolog 2 isoform X1"/>
    <property type="match status" value="1"/>
</dbReference>
<feature type="region of interest" description="Disordered" evidence="6">
    <location>
        <begin position="376"/>
        <end position="420"/>
    </location>
</feature>
<sequence>MPIPQEPDSADVPATSEREATPPEAVTENGSHSDGATSPTTPNGDTSKPTKIFVGGLSWQTSSEKLAEYFARFGEVLECNIMRDPSTRRSRGFGFITFKDPASVSKVLETHAQEPIVLDDKNIDPKIAVPPKRPGNKVMSPPWTAPSQTKRIFVGGLSSDSTEMDLQEYFQEFGTIQDVQLMYDRNTSRHRGFGFVTFDSEKPAEKVCSIQYHDIRGKKVEVKVAQSKEALAMQGKGRFFPTRPPYVSYDYASQAAYQYYPTPYSIADYYMGGYSAPPVMLPGGKMRGKGRNFGPYAPGFSYPYPEQQMNAYNYYGIHPQMMAGTGHLMEHMIPPSPMVGQDYMAEQFQGMTLNNAYSTSPLNNQYSQQPMLQKVEPQAGNSTGNPTEDSFSPQQTLSPKGASTSTTRFTGSQVSTYAGNPNSFAVAQATY</sequence>
<dbReference type="Gene3D" id="3.30.70.330">
    <property type="match status" value="2"/>
</dbReference>
<feature type="compositionally biased region" description="Polar residues" evidence="6">
    <location>
        <begin position="379"/>
        <end position="420"/>
    </location>
</feature>
<dbReference type="AlphaFoldDB" id="I4DTL2"/>
<reference evidence="8" key="1">
    <citation type="journal article" date="2012" name="Mech. Dev.">
        <title>The active stem cell specific expression of sponge Musashi homolog EflMsiA suggests its involvement in maintaining the stem cell state.</title>
        <authorList>
            <person name="Okamoto K."/>
            <person name="Nakatsukasa M."/>
            <person name="Alie A."/>
            <person name="Masuda Y."/>
            <person name="Agata K."/>
            <person name="Funayama N."/>
        </authorList>
    </citation>
    <scope>NUCLEOTIDE SEQUENCE</scope>
</reference>
<dbReference type="EMBL" id="AB689699">
    <property type="protein sequence ID" value="BAM21252.1"/>
    <property type="molecule type" value="mRNA"/>
</dbReference>
<gene>
    <name evidence="8" type="primary">RRMcp</name>
</gene>
<evidence type="ECO:0000313" key="8">
    <source>
        <dbReference type="EMBL" id="BAM21252.1"/>
    </source>
</evidence>
<evidence type="ECO:0000256" key="5">
    <source>
        <dbReference type="PROSITE-ProRule" id="PRU00176"/>
    </source>
</evidence>
<evidence type="ECO:0000256" key="4">
    <source>
        <dbReference type="ARBA" id="ARBA00022884"/>
    </source>
</evidence>
<dbReference type="GO" id="GO:0005737">
    <property type="term" value="C:cytoplasm"/>
    <property type="evidence" value="ECO:0007669"/>
    <property type="project" value="UniProtKB-SubCell"/>
</dbReference>
<feature type="domain" description="RRM" evidence="7">
    <location>
        <begin position="150"/>
        <end position="227"/>
    </location>
</feature>
<proteinExistence type="evidence at transcript level"/>
<dbReference type="PROSITE" id="PS50102">
    <property type="entry name" value="RRM"/>
    <property type="match status" value="2"/>
</dbReference>
<dbReference type="GO" id="GO:0003729">
    <property type="term" value="F:mRNA binding"/>
    <property type="evidence" value="ECO:0007669"/>
    <property type="project" value="TreeGrafter"/>
</dbReference>
<dbReference type="SUPFAM" id="SSF54928">
    <property type="entry name" value="RNA-binding domain, RBD"/>
    <property type="match status" value="2"/>
</dbReference>
<feature type="region of interest" description="Disordered" evidence="6">
    <location>
        <begin position="1"/>
        <end position="49"/>
    </location>
</feature>
<comment type="subcellular location">
    <subcellularLocation>
        <location evidence="1">Cytoplasm</location>
    </subcellularLocation>
</comment>
<protein>
    <submittedName>
        <fullName evidence="8">RRM-containing protein</fullName>
    </submittedName>
</protein>
<dbReference type="PANTHER" id="PTHR48032">
    <property type="entry name" value="RNA-BINDING PROTEIN MUSASHI HOMOLOG RBP6"/>
    <property type="match status" value="1"/>
</dbReference>
<feature type="compositionally biased region" description="Polar residues" evidence="6">
    <location>
        <begin position="28"/>
        <end position="49"/>
    </location>
</feature>
<organism evidence="8">
    <name type="scientific">Ephydatia fluviatilis</name>
    <dbReference type="NCBI Taxonomy" id="31330"/>
    <lineage>
        <taxon>Eukaryota</taxon>
        <taxon>Metazoa</taxon>
        <taxon>Porifera</taxon>
        <taxon>Demospongiae</taxon>
        <taxon>Heteroscleromorpha</taxon>
        <taxon>Spongillida</taxon>
        <taxon>Spongillidae</taxon>
        <taxon>Ephydatia</taxon>
    </lineage>
</organism>
<dbReference type="InterPro" id="IPR035979">
    <property type="entry name" value="RBD_domain_sf"/>
</dbReference>
<dbReference type="PANTHER" id="PTHR48032:SF18">
    <property type="entry name" value="RRM DOMAIN-CONTAINING PROTEIN"/>
    <property type="match status" value="1"/>
</dbReference>
<dbReference type="InterPro" id="IPR012677">
    <property type="entry name" value="Nucleotide-bd_a/b_plait_sf"/>
</dbReference>
<keyword evidence="3" id="KW-0677">Repeat</keyword>
<evidence type="ECO:0000256" key="1">
    <source>
        <dbReference type="ARBA" id="ARBA00004496"/>
    </source>
</evidence>
<feature type="domain" description="RRM" evidence="7">
    <location>
        <begin position="50"/>
        <end position="134"/>
    </location>
</feature>
<dbReference type="Pfam" id="PF00076">
    <property type="entry name" value="RRM_1"/>
    <property type="match status" value="2"/>
</dbReference>
<dbReference type="InterPro" id="IPR000504">
    <property type="entry name" value="RRM_dom"/>
</dbReference>
<evidence type="ECO:0000256" key="3">
    <source>
        <dbReference type="ARBA" id="ARBA00022737"/>
    </source>
</evidence>
<keyword evidence="2" id="KW-0963">Cytoplasm</keyword>
<evidence type="ECO:0000256" key="6">
    <source>
        <dbReference type="SAM" id="MobiDB-lite"/>
    </source>
</evidence>
<accession>I4DTL2</accession>
<name>I4DTL2_9METZ</name>
<dbReference type="GO" id="GO:0006417">
    <property type="term" value="P:regulation of translation"/>
    <property type="evidence" value="ECO:0007669"/>
    <property type="project" value="TreeGrafter"/>
</dbReference>
<evidence type="ECO:0000256" key="2">
    <source>
        <dbReference type="ARBA" id="ARBA00022490"/>
    </source>
</evidence>
<dbReference type="SMART" id="SM00360">
    <property type="entry name" value="RRM"/>
    <property type="match status" value="2"/>
</dbReference>
<evidence type="ECO:0000259" key="7">
    <source>
        <dbReference type="PROSITE" id="PS50102"/>
    </source>
</evidence>